<evidence type="ECO:0000313" key="2">
    <source>
        <dbReference type="EMBL" id="KAJ6971900.1"/>
    </source>
</evidence>
<keyword evidence="1" id="KW-0472">Membrane</keyword>
<feature type="transmembrane region" description="Helical" evidence="1">
    <location>
        <begin position="34"/>
        <end position="57"/>
    </location>
</feature>
<keyword evidence="3" id="KW-1185">Reference proteome</keyword>
<organism evidence="2 3">
    <name type="scientific">Populus alba x Populus x berolinensis</name>
    <dbReference type="NCBI Taxonomy" id="444605"/>
    <lineage>
        <taxon>Eukaryota</taxon>
        <taxon>Viridiplantae</taxon>
        <taxon>Streptophyta</taxon>
        <taxon>Embryophyta</taxon>
        <taxon>Tracheophyta</taxon>
        <taxon>Spermatophyta</taxon>
        <taxon>Magnoliopsida</taxon>
        <taxon>eudicotyledons</taxon>
        <taxon>Gunneridae</taxon>
        <taxon>Pentapetalae</taxon>
        <taxon>rosids</taxon>
        <taxon>fabids</taxon>
        <taxon>Malpighiales</taxon>
        <taxon>Salicaceae</taxon>
        <taxon>Saliceae</taxon>
        <taxon>Populus</taxon>
    </lineage>
</organism>
<reference evidence="2" key="1">
    <citation type="journal article" date="2023" name="Mol. Ecol. Resour.">
        <title>Chromosome-level genome assembly of a triploid poplar Populus alba 'Berolinensis'.</title>
        <authorList>
            <person name="Chen S."/>
            <person name="Yu Y."/>
            <person name="Wang X."/>
            <person name="Wang S."/>
            <person name="Zhang T."/>
            <person name="Zhou Y."/>
            <person name="He R."/>
            <person name="Meng N."/>
            <person name="Wang Y."/>
            <person name="Liu W."/>
            <person name="Liu Z."/>
            <person name="Liu J."/>
            <person name="Guo Q."/>
            <person name="Huang H."/>
            <person name="Sederoff R.R."/>
            <person name="Wang G."/>
            <person name="Qu G."/>
            <person name="Chen S."/>
        </authorList>
    </citation>
    <scope>NUCLEOTIDE SEQUENCE</scope>
    <source>
        <strain evidence="2">SC-2020</strain>
    </source>
</reference>
<evidence type="ECO:0000313" key="3">
    <source>
        <dbReference type="Proteomes" id="UP001164929"/>
    </source>
</evidence>
<evidence type="ECO:0000256" key="1">
    <source>
        <dbReference type="SAM" id="Phobius"/>
    </source>
</evidence>
<sequence length="64" mass="7443">MDFIVEGRCSFPCHSCLLQFCCWTLPSTVSVLHLFFWLLIVVSYVEYFSLLVSYCMVMMSSISE</sequence>
<accession>A0AAD6PZ55</accession>
<name>A0AAD6PZ55_9ROSI</name>
<keyword evidence="1" id="KW-0812">Transmembrane</keyword>
<proteinExistence type="predicted"/>
<protein>
    <submittedName>
        <fullName evidence="2">Uncharacterized protein</fullName>
    </submittedName>
</protein>
<keyword evidence="1" id="KW-1133">Transmembrane helix</keyword>
<dbReference type="EMBL" id="JAQIZT010000014">
    <property type="protein sequence ID" value="KAJ6971900.1"/>
    <property type="molecule type" value="Genomic_DNA"/>
</dbReference>
<comment type="caution">
    <text evidence="2">The sequence shown here is derived from an EMBL/GenBank/DDBJ whole genome shotgun (WGS) entry which is preliminary data.</text>
</comment>
<dbReference type="AlphaFoldDB" id="A0AAD6PZ55"/>
<gene>
    <name evidence="2" type="ORF">NC653_032442</name>
</gene>
<dbReference type="Proteomes" id="UP001164929">
    <property type="component" value="Chromosome 14"/>
</dbReference>